<evidence type="ECO:0000259" key="7">
    <source>
        <dbReference type="Pfam" id="PF01709"/>
    </source>
</evidence>
<dbReference type="InterPro" id="IPR026564">
    <property type="entry name" value="Transcrip_reg_TACO1-like_dom3"/>
</dbReference>
<dbReference type="Pfam" id="PF20772">
    <property type="entry name" value="TACO1_YebC_N"/>
    <property type="match status" value="1"/>
</dbReference>
<dbReference type="InterPro" id="IPR029072">
    <property type="entry name" value="YebC-like"/>
</dbReference>
<dbReference type="GO" id="GO:0006355">
    <property type="term" value="P:regulation of DNA-templated transcription"/>
    <property type="evidence" value="ECO:0007669"/>
    <property type="project" value="UniProtKB-UniRule"/>
</dbReference>
<keyword evidence="5 6" id="KW-0804">Transcription</keyword>
<dbReference type="EMBL" id="MFSP01000091">
    <property type="protein sequence ID" value="OGI66213.1"/>
    <property type="molecule type" value="Genomic_DNA"/>
</dbReference>
<dbReference type="NCBIfam" id="NF009044">
    <property type="entry name" value="PRK12378.1"/>
    <property type="match status" value="1"/>
</dbReference>
<evidence type="ECO:0000256" key="6">
    <source>
        <dbReference type="HAMAP-Rule" id="MF_00693"/>
    </source>
</evidence>
<keyword evidence="3 6" id="KW-0805">Transcription regulation</keyword>
<dbReference type="InterPro" id="IPR049083">
    <property type="entry name" value="TACO1_YebC_N"/>
</dbReference>
<protein>
    <recommendedName>
        <fullName evidence="6">Probable transcriptional regulatory protein A2W18_05835</fullName>
    </recommendedName>
</protein>
<dbReference type="Proteomes" id="UP000179076">
    <property type="component" value="Unassembled WGS sequence"/>
</dbReference>
<dbReference type="Pfam" id="PF01709">
    <property type="entry name" value="Transcrip_reg"/>
    <property type="match status" value="1"/>
</dbReference>
<name>A0A1F6V970_9PROT</name>
<sequence length="255" mass="26805">MAGHSKWANIQYRKGAQDARKGKIFTKIIREITVAARTGGGDAAHNPRLRHAIDKALAQNMSKENVERATKRGTGELDGANYEEVRYEGYGPGGIAVLVECQTDNRNRTVGEVRHAFTKFGGNLGTDGSVAYLFKKLGAIGIDAGANEDAVMEAALAAGAEDIVTNSDGSIEVVCAADVLPAVREGLARAGAKSTNAEVTERPSTAVAVDGEGAQQLLKLLEALDDLDDVQHVHSNAEFPDSMSGAMTANIAAKT</sequence>
<dbReference type="SUPFAM" id="SSF75625">
    <property type="entry name" value="YebC-like"/>
    <property type="match status" value="1"/>
</dbReference>
<proteinExistence type="inferred from homology"/>
<comment type="subcellular location">
    <subcellularLocation>
        <location evidence="6">Cytoplasm</location>
    </subcellularLocation>
</comment>
<evidence type="ECO:0000313" key="10">
    <source>
        <dbReference type="Proteomes" id="UP000179076"/>
    </source>
</evidence>
<evidence type="ECO:0000313" key="9">
    <source>
        <dbReference type="EMBL" id="OGI66213.1"/>
    </source>
</evidence>
<organism evidence="9 10">
    <name type="scientific">Candidatus Muproteobacteria bacterium RBG_16_60_9</name>
    <dbReference type="NCBI Taxonomy" id="1817755"/>
    <lineage>
        <taxon>Bacteria</taxon>
        <taxon>Pseudomonadati</taxon>
        <taxon>Pseudomonadota</taxon>
        <taxon>Candidatus Muproteobacteria</taxon>
    </lineage>
</organism>
<dbReference type="InterPro" id="IPR048300">
    <property type="entry name" value="TACO1_YebC-like_2nd/3rd_dom"/>
</dbReference>
<dbReference type="GO" id="GO:0003677">
    <property type="term" value="F:DNA binding"/>
    <property type="evidence" value="ECO:0007669"/>
    <property type="project" value="UniProtKB-UniRule"/>
</dbReference>
<comment type="caution">
    <text evidence="9">The sequence shown here is derived from an EMBL/GenBank/DDBJ whole genome shotgun (WGS) entry which is preliminary data.</text>
</comment>
<dbReference type="NCBIfam" id="TIGR01033">
    <property type="entry name" value="YebC/PmpR family DNA-binding transcriptional regulator"/>
    <property type="match status" value="1"/>
</dbReference>
<evidence type="ECO:0000256" key="4">
    <source>
        <dbReference type="ARBA" id="ARBA00023125"/>
    </source>
</evidence>
<keyword evidence="2 6" id="KW-0963">Cytoplasm</keyword>
<evidence type="ECO:0000256" key="3">
    <source>
        <dbReference type="ARBA" id="ARBA00023015"/>
    </source>
</evidence>
<accession>A0A1F6V970</accession>
<evidence type="ECO:0000256" key="5">
    <source>
        <dbReference type="ARBA" id="ARBA00023163"/>
    </source>
</evidence>
<dbReference type="NCBIfam" id="NF001030">
    <property type="entry name" value="PRK00110.1"/>
    <property type="match status" value="1"/>
</dbReference>
<keyword evidence="4 6" id="KW-0238">DNA-binding</keyword>
<dbReference type="PANTHER" id="PTHR12532:SF6">
    <property type="entry name" value="TRANSCRIPTIONAL REGULATORY PROTEIN YEBC-RELATED"/>
    <property type="match status" value="1"/>
</dbReference>
<dbReference type="InterPro" id="IPR002876">
    <property type="entry name" value="Transcrip_reg_TACO1-like"/>
</dbReference>
<dbReference type="Gene3D" id="3.30.70.980">
    <property type="match status" value="2"/>
</dbReference>
<evidence type="ECO:0000256" key="2">
    <source>
        <dbReference type="ARBA" id="ARBA00022490"/>
    </source>
</evidence>
<dbReference type="InterPro" id="IPR017856">
    <property type="entry name" value="Integrase-like_N"/>
</dbReference>
<comment type="similarity">
    <text evidence="1 6">Belongs to the TACO1 family.</text>
</comment>
<dbReference type="GO" id="GO:0005829">
    <property type="term" value="C:cytosol"/>
    <property type="evidence" value="ECO:0007669"/>
    <property type="project" value="TreeGrafter"/>
</dbReference>
<dbReference type="PANTHER" id="PTHR12532">
    <property type="entry name" value="TRANSLATIONAL ACTIVATOR OF CYTOCHROME C OXIDASE 1"/>
    <property type="match status" value="1"/>
</dbReference>
<dbReference type="FunFam" id="1.10.10.200:FF:000002">
    <property type="entry name" value="Probable transcriptional regulatory protein CLM62_37755"/>
    <property type="match status" value="1"/>
</dbReference>
<evidence type="ECO:0000256" key="1">
    <source>
        <dbReference type="ARBA" id="ARBA00008724"/>
    </source>
</evidence>
<feature type="domain" description="TACO1/YebC-like second and third" evidence="7">
    <location>
        <begin position="82"/>
        <end position="237"/>
    </location>
</feature>
<dbReference type="Gene3D" id="1.10.10.200">
    <property type="match status" value="1"/>
</dbReference>
<reference evidence="9 10" key="1">
    <citation type="journal article" date="2016" name="Nat. Commun.">
        <title>Thousands of microbial genomes shed light on interconnected biogeochemical processes in an aquifer system.</title>
        <authorList>
            <person name="Anantharaman K."/>
            <person name="Brown C.T."/>
            <person name="Hug L.A."/>
            <person name="Sharon I."/>
            <person name="Castelle C.J."/>
            <person name="Probst A.J."/>
            <person name="Thomas B.C."/>
            <person name="Singh A."/>
            <person name="Wilkins M.J."/>
            <person name="Karaoz U."/>
            <person name="Brodie E.L."/>
            <person name="Williams K.H."/>
            <person name="Hubbard S.S."/>
            <person name="Banfield J.F."/>
        </authorList>
    </citation>
    <scope>NUCLEOTIDE SEQUENCE [LARGE SCALE GENOMIC DNA]</scope>
</reference>
<feature type="domain" description="TACO1/YebC-like N-terminal" evidence="8">
    <location>
        <begin position="5"/>
        <end position="76"/>
    </location>
</feature>
<gene>
    <name evidence="9" type="ORF">A2W18_05835</name>
</gene>
<dbReference type="HAMAP" id="MF_00693">
    <property type="entry name" value="Transcrip_reg_TACO1"/>
    <property type="match status" value="1"/>
</dbReference>
<dbReference type="AlphaFoldDB" id="A0A1F6V970"/>
<evidence type="ECO:0000259" key="8">
    <source>
        <dbReference type="Pfam" id="PF20772"/>
    </source>
</evidence>